<dbReference type="Proteomes" id="UP000188993">
    <property type="component" value="Chromosome"/>
</dbReference>
<name>A0A1S6ING2_9LACT</name>
<evidence type="ECO:0008006" key="10">
    <source>
        <dbReference type="Google" id="ProtNLM"/>
    </source>
</evidence>
<evidence type="ECO:0000256" key="2">
    <source>
        <dbReference type="ARBA" id="ARBA00008488"/>
    </source>
</evidence>
<dbReference type="NCBIfam" id="TIGR01065">
    <property type="entry name" value="hlyIII"/>
    <property type="match status" value="1"/>
</dbReference>
<keyword evidence="5 7" id="KW-0472">Membrane</keyword>
<dbReference type="GO" id="GO:0140911">
    <property type="term" value="F:pore-forming activity"/>
    <property type="evidence" value="ECO:0007669"/>
    <property type="project" value="InterPro"/>
</dbReference>
<dbReference type="GO" id="GO:0012505">
    <property type="term" value="C:endomembrane system"/>
    <property type="evidence" value="ECO:0007669"/>
    <property type="project" value="UniProtKB-SubCell"/>
</dbReference>
<evidence type="ECO:0000256" key="6">
    <source>
        <dbReference type="PIRSR" id="PIRSR604254-1"/>
    </source>
</evidence>
<protein>
    <recommendedName>
        <fullName evidence="10">Hemolysin-III related</fullName>
    </recommendedName>
</protein>
<keyword evidence="3 7" id="KW-0812">Transmembrane</keyword>
<organism evidence="8 9">
    <name type="scientific">Jeotgalibaca dankookensis</name>
    <dbReference type="NCBI Taxonomy" id="708126"/>
    <lineage>
        <taxon>Bacteria</taxon>
        <taxon>Bacillati</taxon>
        <taxon>Bacillota</taxon>
        <taxon>Bacilli</taxon>
        <taxon>Lactobacillales</taxon>
        <taxon>Carnobacteriaceae</taxon>
        <taxon>Jeotgalibaca</taxon>
    </lineage>
</organism>
<gene>
    <name evidence="8" type="ORF">BW727_100696</name>
</gene>
<feature type="binding site" evidence="6">
    <location>
        <position position="71"/>
    </location>
    <ligand>
        <name>Zn(2+)</name>
        <dbReference type="ChEBI" id="CHEBI:29105"/>
    </ligand>
</feature>
<evidence type="ECO:0000256" key="5">
    <source>
        <dbReference type="ARBA" id="ARBA00023136"/>
    </source>
</evidence>
<keyword evidence="6" id="KW-0862">Zinc</keyword>
<feature type="transmembrane region" description="Helical" evidence="7">
    <location>
        <begin position="50"/>
        <end position="73"/>
    </location>
</feature>
<dbReference type="Pfam" id="PF03006">
    <property type="entry name" value="HlyIII"/>
    <property type="match status" value="1"/>
</dbReference>
<dbReference type="InterPro" id="IPR004254">
    <property type="entry name" value="AdipoR/HlyIII-related"/>
</dbReference>
<feature type="transmembrane region" description="Helical" evidence="7">
    <location>
        <begin position="113"/>
        <end position="133"/>
    </location>
</feature>
<reference evidence="8 9" key="1">
    <citation type="journal article" date="2014" name="Int. J. Syst. Evol. Microbiol.">
        <title>Jeotgalibaca dankookensis gen. nov., sp. nov., a member of the family Carnobacteriaceae, isolated from seujeot (Korean traditional food).</title>
        <authorList>
            <person name="Lee D.G."/>
            <person name="Trujillo M.E."/>
            <person name="Kang H."/>
            <person name="Ahn T.Y."/>
        </authorList>
    </citation>
    <scope>NUCLEOTIDE SEQUENCE [LARGE SCALE GENOMIC DNA]</scope>
    <source>
        <strain evidence="8 9">EX-07</strain>
    </source>
</reference>
<evidence type="ECO:0000256" key="3">
    <source>
        <dbReference type="ARBA" id="ARBA00022692"/>
    </source>
</evidence>
<keyword evidence="4 7" id="KW-1133">Transmembrane helix</keyword>
<dbReference type="OrthoDB" id="9813689at2"/>
<accession>A0A1S6ING2</accession>
<dbReference type="STRING" id="708126.BW727_100696"/>
<feature type="transmembrane region" description="Helical" evidence="7">
    <location>
        <begin position="20"/>
        <end position="38"/>
    </location>
</feature>
<dbReference type="KEGG" id="jda:BW727_100696"/>
<evidence type="ECO:0000256" key="4">
    <source>
        <dbReference type="ARBA" id="ARBA00022989"/>
    </source>
</evidence>
<dbReference type="EMBL" id="CP019728">
    <property type="protein sequence ID" value="AQS53089.1"/>
    <property type="molecule type" value="Genomic_DNA"/>
</dbReference>
<dbReference type="InterPro" id="IPR005744">
    <property type="entry name" value="Hy-lIII"/>
</dbReference>
<dbReference type="GO" id="GO:0046872">
    <property type="term" value="F:metal ion binding"/>
    <property type="evidence" value="ECO:0007669"/>
    <property type="project" value="UniProtKB-KW"/>
</dbReference>
<evidence type="ECO:0000256" key="7">
    <source>
        <dbReference type="SAM" id="Phobius"/>
    </source>
</evidence>
<feature type="transmembrane region" description="Helical" evidence="7">
    <location>
        <begin position="167"/>
        <end position="184"/>
    </location>
</feature>
<keyword evidence="9" id="KW-1185">Reference proteome</keyword>
<dbReference type="AlphaFoldDB" id="A0A1S6ING2"/>
<sequence length="215" mass="24094">MFNHSLSNNREKIIIEIWNAVTHGIGTILSTIALFFLVKKGINSGSTVHLVAYLVYGLSMILLFLASTLYHSFNFTRFRTIFQYVDHAAIYFLIAGSYTPFALIALEGVQAQILLLAVWGIALLGVILKIFFVGRFNKISTVLYLCMGWLAIFLIKPISLHLGTPGLILLILGGLAYSLGTIFYSKNHLAYMHVIWHLFVLAGAAFHYFTILLYV</sequence>
<evidence type="ECO:0000313" key="8">
    <source>
        <dbReference type="EMBL" id="AQS53089.1"/>
    </source>
</evidence>
<dbReference type="PANTHER" id="PTHR20855:SF129">
    <property type="entry name" value="HEMOLYSIN-3 HOMOLOG"/>
    <property type="match status" value="1"/>
</dbReference>
<comment type="subcellular location">
    <subcellularLocation>
        <location evidence="1">Endomembrane system</location>
        <topology evidence="1">Multi-pass membrane protein</topology>
    </subcellularLocation>
</comment>
<feature type="transmembrane region" description="Helical" evidence="7">
    <location>
        <begin position="139"/>
        <end position="155"/>
    </location>
</feature>
<dbReference type="PANTHER" id="PTHR20855">
    <property type="entry name" value="ADIPOR/PROGESTIN RECEPTOR-RELATED"/>
    <property type="match status" value="1"/>
</dbReference>
<proteinExistence type="inferred from homology"/>
<feature type="transmembrane region" description="Helical" evidence="7">
    <location>
        <begin position="88"/>
        <end position="106"/>
    </location>
</feature>
<comment type="similarity">
    <text evidence="2">Belongs to the UPF0073 (Hly-III) family.</text>
</comment>
<feature type="binding site" evidence="6">
    <location>
        <position position="193"/>
    </location>
    <ligand>
        <name>Zn(2+)</name>
        <dbReference type="ChEBI" id="CHEBI:29105"/>
    </ligand>
</feature>
<keyword evidence="6" id="KW-0479">Metal-binding</keyword>
<evidence type="ECO:0000256" key="1">
    <source>
        <dbReference type="ARBA" id="ARBA00004127"/>
    </source>
</evidence>
<dbReference type="RefSeq" id="WP_062470497.1">
    <property type="nucleotide sequence ID" value="NZ_BBYN01000020.1"/>
</dbReference>
<feature type="binding site" evidence="6">
    <location>
        <position position="197"/>
    </location>
    <ligand>
        <name>Zn(2+)</name>
        <dbReference type="ChEBI" id="CHEBI:29105"/>
    </ligand>
</feature>
<dbReference type="GO" id="GO:0016020">
    <property type="term" value="C:membrane"/>
    <property type="evidence" value="ECO:0007669"/>
    <property type="project" value="InterPro"/>
</dbReference>
<feature type="transmembrane region" description="Helical" evidence="7">
    <location>
        <begin position="190"/>
        <end position="214"/>
    </location>
</feature>
<evidence type="ECO:0000313" key="9">
    <source>
        <dbReference type="Proteomes" id="UP000188993"/>
    </source>
</evidence>